<evidence type="ECO:0000256" key="1">
    <source>
        <dbReference type="SAM" id="MobiDB-lite"/>
    </source>
</evidence>
<comment type="caution">
    <text evidence="2">The sequence shown here is derived from an EMBL/GenBank/DDBJ whole genome shotgun (WGS) entry which is preliminary data.</text>
</comment>
<evidence type="ECO:0000313" key="2">
    <source>
        <dbReference type="EMBL" id="ODR92432.1"/>
    </source>
</evidence>
<feature type="region of interest" description="Disordered" evidence="1">
    <location>
        <begin position="80"/>
        <end position="109"/>
    </location>
</feature>
<organism evidence="2 3">
    <name type="scientific">Sinorhizobium alkalisoli</name>
    <dbReference type="NCBI Taxonomy" id="1752398"/>
    <lineage>
        <taxon>Bacteria</taxon>
        <taxon>Pseudomonadati</taxon>
        <taxon>Pseudomonadota</taxon>
        <taxon>Alphaproteobacteria</taxon>
        <taxon>Hyphomicrobiales</taxon>
        <taxon>Rhizobiaceae</taxon>
        <taxon>Sinorhizobium/Ensifer group</taxon>
        <taxon>Sinorhizobium</taxon>
    </lineage>
</organism>
<dbReference type="STRING" id="1752398.A8M32_05205"/>
<reference evidence="3" key="1">
    <citation type="submission" date="2016-05" db="EMBL/GenBank/DDBJ databases">
        <authorList>
            <person name="Li Y."/>
        </authorList>
    </citation>
    <scope>NUCLEOTIDE SEQUENCE [LARGE SCALE GENOMIC DNA]</scope>
    <source>
        <strain evidence="3">YIC4027</strain>
    </source>
</reference>
<dbReference type="RefSeq" id="WP_069457349.1">
    <property type="nucleotide sequence ID" value="NZ_LYBW01000044.1"/>
</dbReference>
<dbReference type="OrthoDB" id="8278022at2"/>
<dbReference type="EMBL" id="LYBW01000044">
    <property type="protein sequence ID" value="ODR92432.1"/>
    <property type="molecule type" value="Genomic_DNA"/>
</dbReference>
<proteinExistence type="predicted"/>
<keyword evidence="3" id="KW-1185">Reference proteome</keyword>
<gene>
    <name evidence="2" type="ORF">A8M32_05205</name>
</gene>
<dbReference type="AlphaFoldDB" id="A0A1E3VFR0"/>
<protein>
    <submittedName>
        <fullName evidence="2">Uncharacterized protein</fullName>
    </submittedName>
</protein>
<dbReference type="Proteomes" id="UP000094342">
    <property type="component" value="Unassembled WGS sequence"/>
</dbReference>
<name>A0A1E3VFR0_9HYPH</name>
<evidence type="ECO:0000313" key="3">
    <source>
        <dbReference type="Proteomes" id="UP000094342"/>
    </source>
</evidence>
<sequence length="109" mass="11986">MSIPRIKADLHGHIDALFSADLPQSSDLESQAALEIFLVSTYSSLASLAWHMSADGSVLQREAVPAAQLIGDVFFESNREREYSPGSTDPTQRLLGTHNHRQQFGGSFR</sequence>
<accession>A0A1E3VFR0</accession>